<evidence type="ECO:0000256" key="1">
    <source>
        <dbReference type="ARBA" id="ARBA00004571"/>
    </source>
</evidence>
<dbReference type="RefSeq" id="WP_168885231.1">
    <property type="nucleotide sequence ID" value="NZ_JABAIL010000012.1"/>
</dbReference>
<dbReference type="Pfam" id="PF03349">
    <property type="entry name" value="Toluene_X"/>
    <property type="match status" value="1"/>
</dbReference>
<evidence type="ECO:0000313" key="10">
    <source>
        <dbReference type="Proteomes" id="UP000585050"/>
    </source>
</evidence>
<evidence type="ECO:0000256" key="8">
    <source>
        <dbReference type="SAM" id="SignalP"/>
    </source>
</evidence>
<dbReference type="GO" id="GO:0009279">
    <property type="term" value="C:cell outer membrane"/>
    <property type="evidence" value="ECO:0007669"/>
    <property type="project" value="UniProtKB-SubCell"/>
</dbReference>
<gene>
    <name evidence="9" type="ORF">HGP29_25205</name>
</gene>
<dbReference type="SUPFAM" id="SSF56935">
    <property type="entry name" value="Porins"/>
    <property type="match status" value="1"/>
</dbReference>
<keyword evidence="5 8" id="KW-0732">Signal</keyword>
<organism evidence="9 10">
    <name type="scientific">Flammeovirga agarivorans</name>
    <dbReference type="NCBI Taxonomy" id="2726742"/>
    <lineage>
        <taxon>Bacteria</taxon>
        <taxon>Pseudomonadati</taxon>
        <taxon>Bacteroidota</taxon>
        <taxon>Cytophagia</taxon>
        <taxon>Cytophagales</taxon>
        <taxon>Flammeovirgaceae</taxon>
        <taxon>Flammeovirga</taxon>
    </lineage>
</organism>
<evidence type="ECO:0000256" key="3">
    <source>
        <dbReference type="ARBA" id="ARBA00022452"/>
    </source>
</evidence>
<feature type="signal peptide" evidence="8">
    <location>
        <begin position="1"/>
        <end position="25"/>
    </location>
</feature>
<feature type="chain" id="PRO_5030999125" description="Outer membrane protein transport protein (OMPP1/FadL/TodX)" evidence="8">
    <location>
        <begin position="26"/>
        <end position="587"/>
    </location>
</feature>
<sequence>MINRTYRRLFFLSALFLIFSLSTYAQNLYPPIGYYNDAVRFSQQNLAGSSRIRAIGGAGVSLGGDISHAMLNPAGLGFFRKSEYHVSMGIGMTGTEASGNGITGDANQTRFFLPELGIVWAKSKSDNNSGSKWRGGSFAITFNRIADYNSDLTYTEDGSNPTSLLNYLEESAFGIAKSNMDLALQDYNNGYALFSLAEMAYAIDLIKPVYGDDPDSYNYYFIADRDNGYGVPSTPIQERKQSVKTRGGQYETTFAYGANYDDKLYLGAKFGVQNVNYSKTTEYYELRNEELTYLGLAEDFQTNGWGVNLSVGLIWRPVDAIRIGATYTSPTWYALTDYYQATMARDYDNKSWDDAEYQQNQFVTDPNGNYTTNVYNPEGALLSNPNASDTGSYNGMKTASHERLRTNYNLNTPWKTSGGISAFLGKKGFITADVEYVGYSAMKINKGETVYLEGTFDAFTVPLNFEGDNFILGEEYRNTINIRLGAEYRLNPKFMLRGGFAYYQDPHKEEYNLGVDQSKQFYTGGLGYRNKKFYMDFAVIFSTWKSIDSPYQLSDNASQDGQTILIYPIADVNNTRTELQLSIGKRF</sequence>
<comment type="caution">
    <text evidence="9">The sequence shown here is derived from an EMBL/GenBank/DDBJ whole genome shotgun (WGS) entry which is preliminary data.</text>
</comment>
<dbReference type="InterPro" id="IPR005017">
    <property type="entry name" value="OMPP1/FadL/TodX"/>
</dbReference>
<proteinExistence type="inferred from homology"/>
<protein>
    <recommendedName>
        <fullName evidence="11">Outer membrane protein transport protein (OMPP1/FadL/TodX)</fullName>
    </recommendedName>
</protein>
<evidence type="ECO:0000256" key="7">
    <source>
        <dbReference type="ARBA" id="ARBA00023237"/>
    </source>
</evidence>
<comment type="subcellular location">
    <subcellularLocation>
        <location evidence="1">Cell outer membrane</location>
        <topology evidence="1">Multi-pass membrane protein</topology>
    </subcellularLocation>
</comment>
<keyword evidence="3" id="KW-1134">Transmembrane beta strand</keyword>
<dbReference type="GO" id="GO:0015483">
    <property type="term" value="F:long-chain fatty acid transporting porin activity"/>
    <property type="evidence" value="ECO:0007669"/>
    <property type="project" value="TreeGrafter"/>
</dbReference>
<reference evidence="9 10" key="1">
    <citation type="submission" date="2020-04" db="EMBL/GenBank/DDBJ databases">
        <title>Flammeovirga sp. SR4, a novel species isolated from seawater.</title>
        <authorList>
            <person name="Wang X."/>
        </authorList>
    </citation>
    <scope>NUCLEOTIDE SEQUENCE [LARGE SCALE GENOMIC DNA]</scope>
    <source>
        <strain evidence="9 10">SR4</strain>
    </source>
</reference>
<name>A0A7X8SQH1_9BACT</name>
<keyword evidence="10" id="KW-1185">Reference proteome</keyword>
<evidence type="ECO:0000256" key="2">
    <source>
        <dbReference type="ARBA" id="ARBA00008163"/>
    </source>
</evidence>
<evidence type="ECO:0008006" key="11">
    <source>
        <dbReference type="Google" id="ProtNLM"/>
    </source>
</evidence>
<keyword evidence="7" id="KW-0998">Cell outer membrane</keyword>
<comment type="similarity">
    <text evidence="2">Belongs to the OmpP1/FadL family.</text>
</comment>
<dbReference type="PANTHER" id="PTHR35093:SF8">
    <property type="entry name" value="OUTER MEMBRANE PROTEIN NMB0088-RELATED"/>
    <property type="match status" value="1"/>
</dbReference>
<dbReference type="Gene3D" id="2.40.160.60">
    <property type="entry name" value="Outer membrane protein transport protein (OMPP1/FadL/TodX)"/>
    <property type="match status" value="1"/>
</dbReference>
<keyword evidence="4" id="KW-0812">Transmembrane</keyword>
<evidence type="ECO:0000256" key="4">
    <source>
        <dbReference type="ARBA" id="ARBA00022692"/>
    </source>
</evidence>
<dbReference type="PANTHER" id="PTHR35093">
    <property type="entry name" value="OUTER MEMBRANE PROTEIN NMB0088-RELATED"/>
    <property type="match status" value="1"/>
</dbReference>
<dbReference type="EMBL" id="JABAIL010000012">
    <property type="protein sequence ID" value="NLR94527.1"/>
    <property type="molecule type" value="Genomic_DNA"/>
</dbReference>
<keyword evidence="6" id="KW-0472">Membrane</keyword>
<evidence type="ECO:0000313" key="9">
    <source>
        <dbReference type="EMBL" id="NLR94527.1"/>
    </source>
</evidence>
<dbReference type="Proteomes" id="UP000585050">
    <property type="component" value="Unassembled WGS sequence"/>
</dbReference>
<dbReference type="AlphaFoldDB" id="A0A7X8SQH1"/>
<evidence type="ECO:0000256" key="5">
    <source>
        <dbReference type="ARBA" id="ARBA00022729"/>
    </source>
</evidence>
<accession>A0A7X8SQH1</accession>
<evidence type="ECO:0000256" key="6">
    <source>
        <dbReference type="ARBA" id="ARBA00023136"/>
    </source>
</evidence>